<comment type="caution">
    <text evidence="1">The sequence shown here is derived from an EMBL/GenBank/DDBJ whole genome shotgun (WGS) entry which is preliminary data.</text>
</comment>
<organism evidence="1 2">
    <name type="scientific">Vespula vulgaris</name>
    <name type="common">Yellow jacket</name>
    <name type="synonym">Wasp</name>
    <dbReference type="NCBI Taxonomy" id="7454"/>
    <lineage>
        <taxon>Eukaryota</taxon>
        <taxon>Metazoa</taxon>
        <taxon>Ecdysozoa</taxon>
        <taxon>Arthropoda</taxon>
        <taxon>Hexapoda</taxon>
        <taxon>Insecta</taxon>
        <taxon>Pterygota</taxon>
        <taxon>Neoptera</taxon>
        <taxon>Endopterygota</taxon>
        <taxon>Hymenoptera</taxon>
        <taxon>Apocrita</taxon>
        <taxon>Aculeata</taxon>
        <taxon>Vespoidea</taxon>
        <taxon>Vespidae</taxon>
        <taxon>Vespinae</taxon>
        <taxon>Vespula</taxon>
    </lineage>
</organism>
<protein>
    <submittedName>
        <fullName evidence="1">Uncharacterized protein</fullName>
    </submittedName>
</protein>
<evidence type="ECO:0000313" key="2">
    <source>
        <dbReference type="Proteomes" id="UP000614350"/>
    </source>
</evidence>
<reference evidence="1" key="1">
    <citation type="journal article" date="2020" name="G3 (Bethesda)">
        <title>High-Quality Assemblies for Three Invasive Social Wasps from the &lt;i&gt;Vespula&lt;/i&gt; Genus.</title>
        <authorList>
            <person name="Harrop T.W.R."/>
            <person name="Guhlin J."/>
            <person name="McLaughlin G.M."/>
            <person name="Permina E."/>
            <person name="Stockwell P."/>
            <person name="Gilligan J."/>
            <person name="Le Lec M.F."/>
            <person name="Gruber M.A.M."/>
            <person name="Quinn O."/>
            <person name="Lovegrove M."/>
            <person name="Duncan E.J."/>
            <person name="Remnant E.J."/>
            <person name="Van Eeckhoven J."/>
            <person name="Graham B."/>
            <person name="Knapp R.A."/>
            <person name="Langford K.W."/>
            <person name="Kronenberg Z."/>
            <person name="Press M.O."/>
            <person name="Eacker S.M."/>
            <person name="Wilson-Rankin E.E."/>
            <person name="Purcell J."/>
            <person name="Lester P.J."/>
            <person name="Dearden P.K."/>
        </authorList>
    </citation>
    <scope>NUCLEOTIDE SEQUENCE</scope>
    <source>
        <strain evidence="1">Marl-1</strain>
    </source>
</reference>
<proteinExistence type="predicted"/>
<sequence>MVNYSYYYVKTIGDDSENPKRYKFLKGNTKLQETPKDVWSTIGRYELRSRLLRGGLSGSGDVYHPANVTFKVRHQRFSLVSNPLCCDKIKLKVMYNNYGKSSFNYGWKAEVMEPELIRQQVKENEKNKKKLITKYDILVTVLVKPVTCHAADGKNTHTKVYREIRDSGVTLVENSSLMWLERHRVDIRVEQYSNT</sequence>
<dbReference type="EMBL" id="JACSEA010000017">
    <property type="protein sequence ID" value="KAF7383571.1"/>
    <property type="molecule type" value="Genomic_DNA"/>
</dbReference>
<keyword evidence="2" id="KW-1185">Reference proteome</keyword>
<evidence type="ECO:0000313" key="1">
    <source>
        <dbReference type="EMBL" id="KAF7383571.1"/>
    </source>
</evidence>
<name>A0A834J7U6_VESVU</name>
<dbReference type="Proteomes" id="UP000614350">
    <property type="component" value="Unassembled WGS sequence"/>
</dbReference>
<gene>
    <name evidence="1" type="ORF">HZH66_012921</name>
</gene>
<dbReference type="AlphaFoldDB" id="A0A834J7U6"/>
<accession>A0A834J7U6</accession>